<sequence length="514" mass="57472">MFSIVTEFFNEEHKAFPCYHPPTFMTLLGQQYSGTITDNPAWWASLNAILAIVLRRRVERGQCPATDEARAWDYAANALGSALDILMRNTQLISVQALLSIAWFFLGTPNPQPSFMFAGSALRLAHSIGLHKTDCDSSLGPIEHEMRPKVFWIALSLDRELCLRTGRPPAHDLHDFQVDLPTDSVADDSDAITTMNGATLKLCRAQAGLAMVQGCVYRKLYSSESSKDANHIADSILALNKHLEKWRASINPAFISDQPVQKGEHPGLVRLYYSYYNCVIVTNRAYCREYWMALNMTTAPKLTANVRASIRLCLDAARSIAALSFVIPHDWKSFYWDTISINVSAAIILSINILREPKLDSTEVDLRTVFDIIQLFAALDQGKGDTYLSQVRKACEELYRMAQRAFLSSKEQTRTGILLQPQVQDTQGIIDTNRRENSLGGAQSTFVPHMPNGTPLHTAPWVAGVESALDPEPRLDINEFDLSNWPQAGQMAPDPASIQWSLDMLWDGPFVSLY</sequence>
<evidence type="ECO:0000256" key="1">
    <source>
        <dbReference type="ARBA" id="ARBA00023242"/>
    </source>
</evidence>
<dbReference type="AlphaFoldDB" id="A0A9P8UHG7"/>
<dbReference type="PANTHER" id="PTHR46910:SF25">
    <property type="entry name" value="ABC-TRANSPORTER-REGULATING TRANSCRIPTION FACTOR"/>
    <property type="match status" value="1"/>
</dbReference>
<name>A0A9P8UHG7_9PEZI</name>
<keyword evidence="1" id="KW-0539">Nucleus</keyword>
<proteinExistence type="predicted"/>
<protein>
    <submittedName>
        <fullName evidence="3">Fungal-specific transcription factor domain-containing protein</fullName>
    </submittedName>
</protein>
<dbReference type="CDD" id="cd12148">
    <property type="entry name" value="fungal_TF_MHR"/>
    <property type="match status" value="1"/>
</dbReference>
<dbReference type="Pfam" id="PF04082">
    <property type="entry name" value="Fungal_trans"/>
    <property type="match status" value="1"/>
</dbReference>
<dbReference type="InterPro" id="IPR007219">
    <property type="entry name" value="XnlR_reg_dom"/>
</dbReference>
<organism evidence="3 4">
    <name type="scientific">Truncatella angustata</name>
    <dbReference type="NCBI Taxonomy" id="152316"/>
    <lineage>
        <taxon>Eukaryota</taxon>
        <taxon>Fungi</taxon>
        <taxon>Dikarya</taxon>
        <taxon>Ascomycota</taxon>
        <taxon>Pezizomycotina</taxon>
        <taxon>Sordariomycetes</taxon>
        <taxon>Xylariomycetidae</taxon>
        <taxon>Amphisphaeriales</taxon>
        <taxon>Sporocadaceae</taxon>
        <taxon>Truncatella</taxon>
    </lineage>
</organism>
<dbReference type="RefSeq" id="XP_045956548.1">
    <property type="nucleotide sequence ID" value="XM_046096367.1"/>
</dbReference>
<evidence type="ECO:0000313" key="4">
    <source>
        <dbReference type="Proteomes" id="UP000758603"/>
    </source>
</evidence>
<comment type="caution">
    <text evidence="3">The sequence shown here is derived from an EMBL/GenBank/DDBJ whole genome shotgun (WGS) entry which is preliminary data.</text>
</comment>
<dbReference type="EMBL" id="JAGPXC010000006">
    <property type="protein sequence ID" value="KAH6652270.1"/>
    <property type="molecule type" value="Genomic_DNA"/>
</dbReference>
<dbReference type="OrthoDB" id="2123952at2759"/>
<dbReference type="Proteomes" id="UP000758603">
    <property type="component" value="Unassembled WGS sequence"/>
</dbReference>
<dbReference type="GeneID" id="70125260"/>
<reference evidence="3" key="1">
    <citation type="journal article" date="2021" name="Nat. Commun.">
        <title>Genetic determinants of endophytism in the Arabidopsis root mycobiome.</title>
        <authorList>
            <person name="Mesny F."/>
            <person name="Miyauchi S."/>
            <person name="Thiergart T."/>
            <person name="Pickel B."/>
            <person name="Atanasova L."/>
            <person name="Karlsson M."/>
            <person name="Huettel B."/>
            <person name="Barry K.W."/>
            <person name="Haridas S."/>
            <person name="Chen C."/>
            <person name="Bauer D."/>
            <person name="Andreopoulos W."/>
            <person name="Pangilinan J."/>
            <person name="LaButti K."/>
            <person name="Riley R."/>
            <person name="Lipzen A."/>
            <person name="Clum A."/>
            <person name="Drula E."/>
            <person name="Henrissat B."/>
            <person name="Kohler A."/>
            <person name="Grigoriev I.V."/>
            <person name="Martin F.M."/>
            <person name="Hacquard S."/>
        </authorList>
    </citation>
    <scope>NUCLEOTIDE SEQUENCE</scope>
    <source>
        <strain evidence="3">MPI-SDFR-AT-0073</strain>
    </source>
</reference>
<dbReference type="InterPro" id="IPR050987">
    <property type="entry name" value="AtrR-like"/>
</dbReference>
<dbReference type="GO" id="GO:0003700">
    <property type="term" value="F:DNA-binding transcription factor activity"/>
    <property type="evidence" value="ECO:0007669"/>
    <property type="project" value="InterPro"/>
</dbReference>
<gene>
    <name evidence="3" type="ORF">BKA67DRAFT_351710</name>
</gene>
<dbReference type="GO" id="GO:0008270">
    <property type="term" value="F:zinc ion binding"/>
    <property type="evidence" value="ECO:0007669"/>
    <property type="project" value="InterPro"/>
</dbReference>
<feature type="domain" description="Xylanolytic transcriptional activator regulatory" evidence="2">
    <location>
        <begin position="114"/>
        <end position="187"/>
    </location>
</feature>
<accession>A0A9P8UHG7</accession>
<dbReference type="GO" id="GO:0003677">
    <property type="term" value="F:DNA binding"/>
    <property type="evidence" value="ECO:0007669"/>
    <property type="project" value="InterPro"/>
</dbReference>
<evidence type="ECO:0000259" key="2">
    <source>
        <dbReference type="SMART" id="SM00906"/>
    </source>
</evidence>
<evidence type="ECO:0000313" key="3">
    <source>
        <dbReference type="EMBL" id="KAH6652270.1"/>
    </source>
</evidence>
<keyword evidence="4" id="KW-1185">Reference proteome</keyword>
<dbReference type="PANTHER" id="PTHR46910">
    <property type="entry name" value="TRANSCRIPTION FACTOR PDR1"/>
    <property type="match status" value="1"/>
</dbReference>
<dbReference type="SMART" id="SM00906">
    <property type="entry name" value="Fungal_trans"/>
    <property type="match status" value="1"/>
</dbReference>
<dbReference type="GO" id="GO:0006351">
    <property type="term" value="P:DNA-templated transcription"/>
    <property type="evidence" value="ECO:0007669"/>
    <property type="project" value="InterPro"/>
</dbReference>